<proteinExistence type="predicted"/>
<evidence type="ECO:0000256" key="1">
    <source>
        <dbReference type="SAM" id="SignalP"/>
    </source>
</evidence>
<dbReference type="AlphaFoldDB" id="A0A431WEB5"/>
<organism evidence="2 3">
    <name type="scientific">Bacillus yapensis</name>
    <dbReference type="NCBI Taxonomy" id="2492960"/>
    <lineage>
        <taxon>Bacteria</taxon>
        <taxon>Bacillati</taxon>
        <taxon>Bacillota</taxon>
        <taxon>Bacilli</taxon>
        <taxon>Bacillales</taxon>
        <taxon>Bacillaceae</taxon>
        <taxon>Bacillus</taxon>
    </lineage>
</organism>
<sequence length="259" mass="30069">MKKIVLLIFFLLSPNIVHANFEPLTFEDVNTIEVQRSFGGKRAFSRYDGYEEVVIEKVLKRINSAEKHPDTNTFTEQKPLATLEINLTTGTVARLDPAYNCYSDNGKQVCTMTDGEVLYTVNNTKTRLKSVDLFDWLLVGWKYESKGAPEDELLEETLYYRYFNYLDEKYSDYIMCPKIDKIVRIGGSASRHIVHASALNYSGHHDGSYYRLRFSLTDTPENVVHINDISLDKNISEQESRKQCRREDRLDFFLTNQFP</sequence>
<protein>
    <recommendedName>
        <fullName evidence="4">DUF4362 domain-containing protein</fullName>
    </recommendedName>
</protein>
<dbReference type="OrthoDB" id="2820567at2"/>
<evidence type="ECO:0000313" key="3">
    <source>
        <dbReference type="Proteomes" id="UP000271374"/>
    </source>
</evidence>
<feature type="chain" id="PRO_5019134585" description="DUF4362 domain-containing protein" evidence="1">
    <location>
        <begin position="20"/>
        <end position="259"/>
    </location>
</feature>
<dbReference type="RefSeq" id="WP_126407647.1">
    <property type="nucleotide sequence ID" value="NZ_RXNT01000004.1"/>
</dbReference>
<keyword evidence="1" id="KW-0732">Signal</keyword>
<gene>
    <name evidence="2" type="ORF">EKG37_06785</name>
</gene>
<evidence type="ECO:0008006" key="4">
    <source>
        <dbReference type="Google" id="ProtNLM"/>
    </source>
</evidence>
<evidence type="ECO:0000313" key="2">
    <source>
        <dbReference type="EMBL" id="RTR33916.1"/>
    </source>
</evidence>
<comment type="caution">
    <text evidence="2">The sequence shown here is derived from an EMBL/GenBank/DDBJ whole genome shotgun (WGS) entry which is preliminary data.</text>
</comment>
<dbReference type="Proteomes" id="UP000271374">
    <property type="component" value="Unassembled WGS sequence"/>
</dbReference>
<dbReference type="EMBL" id="RXNT01000004">
    <property type="protein sequence ID" value="RTR33916.1"/>
    <property type="molecule type" value="Genomic_DNA"/>
</dbReference>
<name>A0A431WEB5_9BACI</name>
<feature type="signal peptide" evidence="1">
    <location>
        <begin position="1"/>
        <end position="19"/>
    </location>
</feature>
<reference evidence="2 3" key="1">
    <citation type="submission" date="2018-12" db="EMBL/GenBank/DDBJ databases">
        <title>Bacillus yapensis draft genome sequence.</title>
        <authorList>
            <person name="Yu L."/>
            <person name="Xu X."/>
            <person name="Tang X."/>
        </authorList>
    </citation>
    <scope>NUCLEOTIDE SEQUENCE [LARGE SCALE GENOMIC DNA]</scope>
    <source>
        <strain evidence="2 3">XXST-01</strain>
    </source>
</reference>
<keyword evidence="3" id="KW-1185">Reference proteome</keyword>
<accession>A0A431WEB5</accession>